<protein>
    <submittedName>
        <fullName evidence="1">Uncharacterized protein</fullName>
    </submittedName>
</protein>
<organism evidence="1 2">
    <name type="scientific">Patagioenas fasciata monilis</name>
    <dbReference type="NCBI Taxonomy" id="372326"/>
    <lineage>
        <taxon>Eukaryota</taxon>
        <taxon>Metazoa</taxon>
        <taxon>Chordata</taxon>
        <taxon>Craniata</taxon>
        <taxon>Vertebrata</taxon>
        <taxon>Euteleostomi</taxon>
        <taxon>Archelosauria</taxon>
        <taxon>Archosauria</taxon>
        <taxon>Dinosauria</taxon>
        <taxon>Saurischia</taxon>
        <taxon>Theropoda</taxon>
        <taxon>Coelurosauria</taxon>
        <taxon>Aves</taxon>
        <taxon>Neognathae</taxon>
        <taxon>Neoaves</taxon>
        <taxon>Columbimorphae</taxon>
        <taxon>Columbiformes</taxon>
        <taxon>Columbidae</taxon>
        <taxon>Patagioenas</taxon>
    </lineage>
</organism>
<dbReference type="Proteomes" id="UP000190648">
    <property type="component" value="Unassembled WGS sequence"/>
</dbReference>
<proteinExistence type="predicted"/>
<sequence length="127" mass="13266">MVSLKTSSASADFHQAQCSCLLTQETTLVPWTALAAAGFAPWDDKLLLQWGWGRQGEEAGGDADLRSGAIDAMELPTPGSPILLPTATASAPGFGRGGKALIGNLHFSEHSSTCTAPQFLSIFSSQM</sequence>
<keyword evidence="2" id="KW-1185">Reference proteome</keyword>
<evidence type="ECO:0000313" key="2">
    <source>
        <dbReference type="Proteomes" id="UP000190648"/>
    </source>
</evidence>
<dbReference type="EMBL" id="LSYS01006902">
    <property type="protein sequence ID" value="OPJ73282.1"/>
    <property type="molecule type" value="Genomic_DNA"/>
</dbReference>
<accession>A0A1V4JM64</accession>
<reference evidence="1 2" key="1">
    <citation type="submission" date="2016-02" db="EMBL/GenBank/DDBJ databases">
        <title>Band-tailed pigeon sequencing and assembly.</title>
        <authorList>
            <person name="Soares A.E."/>
            <person name="Novak B.J."/>
            <person name="Rice E.S."/>
            <person name="O'Connell B."/>
            <person name="Chang D."/>
            <person name="Weber S."/>
            <person name="Shapiro B."/>
        </authorList>
    </citation>
    <scope>NUCLEOTIDE SEQUENCE [LARGE SCALE GENOMIC DNA]</scope>
    <source>
        <strain evidence="1">BTP2013</strain>
        <tissue evidence="1">Blood</tissue>
    </source>
</reference>
<comment type="caution">
    <text evidence="1">The sequence shown here is derived from an EMBL/GenBank/DDBJ whole genome shotgun (WGS) entry which is preliminary data.</text>
</comment>
<evidence type="ECO:0000313" key="1">
    <source>
        <dbReference type="EMBL" id="OPJ73282.1"/>
    </source>
</evidence>
<dbReference type="AlphaFoldDB" id="A0A1V4JM64"/>
<gene>
    <name evidence="1" type="ORF">AV530_005669</name>
</gene>
<name>A0A1V4JM64_PATFA</name>